<gene>
    <name evidence="2" type="ORF">DSL72_005201</name>
</gene>
<feature type="region of interest" description="Disordered" evidence="1">
    <location>
        <begin position="57"/>
        <end position="93"/>
    </location>
</feature>
<proteinExistence type="predicted"/>
<dbReference type="EMBL" id="CP063408">
    <property type="protein sequence ID" value="QSZ33633.1"/>
    <property type="molecule type" value="Genomic_DNA"/>
</dbReference>
<reference evidence="2" key="1">
    <citation type="submission" date="2020-10" db="EMBL/GenBank/DDBJ databases">
        <title>Genome Sequence of Monilinia vaccinii-corymbosi Sheds Light on Mummy Berry Disease Infection of Blueberry and Mating Type.</title>
        <authorList>
            <person name="Yow A.G."/>
            <person name="Zhang Y."/>
            <person name="Bansal K."/>
            <person name="Eacker S.M."/>
            <person name="Sullivan S."/>
            <person name="Liachko I."/>
            <person name="Cubeta M.A."/>
            <person name="Rollins J.A."/>
            <person name="Ashrafi H."/>
        </authorList>
    </citation>
    <scope>NUCLEOTIDE SEQUENCE</scope>
    <source>
        <strain evidence="2">RL-1</strain>
    </source>
</reference>
<accession>A0A8A3PEZ4</accession>
<name>A0A8A3PEZ4_9HELO</name>
<dbReference type="OrthoDB" id="371463at2759"/>
<sequence length="339" mass="38082">MPTYLVHGFRWHRTNIRIYIILNDIDDATSEWVMAPPTSNAILNSFYTQFDFLPPSRPGPINLSPEPSPTECSSPPAKSPPGTPLTKKTKRSMISLKSPSLRSKASLVLRKANSNGQNYFGSPASDALHVRSPPGPEDHVPRAMHIPGAEKPLRFNQWSVVKLVEQYDPEDLKTLSQPWAYVSDYMVEVGLGVSITEEMKKYEEKIREEEFVPPDAEQLGISAREIRRKNRRAGWFNKLREKLDPGEEMGWFVVVCGDEERWAPPVDLPGGMQSTNSCTEGEIEGSQARRPKSAGLRGFFRRKTAPLENINVWNNGNERGLSRGDDSTYGSVKNTNVRS</sequence>
<feature type="region of interest" description="Disordered" evidence="1">
    <location>
        <begin position="266"/>
        <end position="295"/>
    </location>
</feature>
<organism evidence="2 3">
    <name type="scientific">Monilinia vaccinii-corymbosi</name>
    <dbReference type="NCBI Taxonomy" id="61207"/>
    <lineage>
        <taxon>Eukaryota</taxon>
        <taxon>Fungi</taxon>
        <taxon>Dikarya</taxon>
        <taxon>Ascomycota</taxon>
        <taxon>Pezizomycotina</taxon>
        <taxon>Leotiomycetes</taxon>
        <taxon>Helotiales</taxon>
        <taxon>Sclerotiniaceae</taxon>
        <taxon>Monilinia</taxon>
    </lineage>
</organism>
<keyword evidence="3" id="KW-1185">Reference proteome</keyword>
<evidence type="ECO:0000313" key="3">
    <source>
        <dbReference type="Proteomes" id="UP000672032"/>
    </source>
</evidence>
<evidence type="ECO:0000313" key="2">
    <source>
        <dbReference type="EMBL" id="QSZ33633.1"/>
    </source>
</evidence>
<dbReference type="Proteomes" id="UP000672032">
    <property type="component" value="Chromosome 4"/>
</dbReference>
<evidence type="ECO:0000256" key="1">
    <source>
        <dbReference type="SAM" id="MobiDB-lite"/>
    </source>
</evidence>
<dbReference type="AlphaFoldDB" id="A0A8A3PEZ4"/>
<evidence type="ECO:0008006" key="4">
    <source>
        <dbReference type="Google" id="ProtNLM"/>
    </source>
</evidence>
<feature type="compositionally biased region" description="Polar residues" evidence="1">
    <location>
        <begin position="328"/>
        <end position="339"/>
    </location>
</feature>
<feature type="region of interest" description="Disordered" evidence="1">
    <location>
        <begin position="313"/>
        <end position="339"/>
    </location>
</feature>
<protein>
    <recommendedName>
        <fullName evidence="4">Developmental regulator protein</fullName>
    </recommendedName>
</protein>